<evidence type="ECO:0000313" key="3">
    <source>
        <dbReference type="Proteomes" id="UP000466794"/>
    </source>
</evidence>
<dbReference type="RefSeq" id="WP_157354769.1">
    <property type="nucleotide sequence ID" value="NZ_WRPP01000001.1"/>
</dbReference>
<keyword evidence="3" id="KW-1185">Reference proteome</keyword>
<comment type="caution">
    <text evidence="2">The sequence shown here is derived from an EMBL/GenBank/DDBJ whole genome shotgun (WGS) entry which is preliminary data.</text>
</comment>
<dbReference type="EMBL" id="WRPP01000001">
    <property type="protein sequence ID" value="MVU76010.1"/>
    <property type="molecule type" value="Genomic_DNA"/>
</dbReference>
<protein>
    <submittedName>
        <fullName evidence="2">Uncharacterized protein</fullName>
    </submittedName>
</protein>
<reference evidence="2 3" key="1">
    <citation type="submission" date="2019-12" db="EMBL/GenBank/DDBJ databases">
        <title>Nocardia sp. nov. ET3-3 isolated from soil.</title>
        <authorList>
            <person name="Kanchanasin P."/>
            <person name="Tanasupawat S."/>
            <person name="Yuki M."/>
            <person name="Kudo T."/>
        </authorList>
    </citation>
    <scope>NUCLEOTIDE SEQUENCE [LARGE SCALE GENOMIC DNA]</scope>
    <source>
        <strain evidence="2 3">ET3-3</strain>
    </source>
</reference>
<proteinExistence type="predicted"/>
<name>A0A7K1UNU1_9NOCA</name>
<organism evidence="2 3">
    <name type="scientific">Nocardia terrae</name>
    <dbReference type="NCBI Taxonomy" id="2675851"/>
    <lineage>
        <taxon>Bacteria</taxon>
        <taxon>Bacillati</taxon>
        <taxon>Actinomycetota</taxon>
        <taxon>Actinomycetes</taxon>
        <taxon>Mycobacteriales</taxon>
        <taxon>Nocardiaceae</taxon>
        <taxon>Nocardia</taxon>
    </lineage>
</organism>
<accession>A0A7K1UNU1</accession>
<evidence type="ECO:0000313" key="2">
    <source>
        <dbReference type="EMBL" id="MVU76010.1"/>
    </source>
</evidence>
<evidence type="ECO:0000256" key="1">
    <source>
        <dbReference type="SAM" id="MobiDB-lite"/>
    </source>
</evidence>
<dbReference type="AlphaFoldDB" id="A0A7K1UNU1"/>
<gene>
    <name evidence="2" type="ORF">GPX89_01980</name>
</gene>
<feature type="region of interest" description="Disordered" evidence="1">
    <location>
        <begin position="69"/>
        <end position="90"/>
    </location>
</feature>
<sequence>MVGTGRVIGDDALHAIIVDIVATERNPLRRSHIVWDDMMRSITKSVGCGELRALNAAVVVGELLAVGRSGPPLGRLEQGLQARVSPPVSQ</sequence>
<dbReference type="Proteomes" id="UP000466794">
    <property type="component" value="Unassembled WGS sequence"/>
</dbReference>